<proteinExistence type="inferred from homology"/>
<evidence type="ECO:0000256" key="7">
    <source>
        <dbReference type="ARBA" id="ARBA00022759"/>
    </source>
</evidence>
<dbReference type="Pfam" id="PF22679">
    <property type="entry name" value="T1R_D3-like"/>
    <property type="match status" value="1"/>
</dbReference>
<dbReference type="InterPro" id="IPR055180">
    <property type="entry name" value="HsdR_RecA-like_helicase_dom_2"/>
</dbReference>
<dbReference type="PANTHER" id="PTHR30195:SF15">
    <property type="entry name" value="TYPE I RESTRICTION ENZYME HINDI ENDONUCLEASE SUBUNIT"/>
    <property type="match status" value="1"/>
</dbReference>
<dbReference type="GO" id="GO:0003677">
    <property type="term" value="F:DNA binding"/>
    <property type="evidence" value="ECO:0007669"/>
    <property type="project" value="UniProtKB-KW"/>
</dbReference>
<feature type="domain" description="Helicase ATP-binding" evidence="12">
    <location>
        <begin position="285"/>
        <end position="459"/>
    </location>
</feature>
<dbReference type="PROSITE" id="PS51192">
    <property type="entry name" value="HELICASE_ATP_BIND_1"/>
    <property type="match status" value="1"/>
</dbReference>
<evidence type="ECO:0000256" key="9">
    <source>
        <dbReference type="ARBA" id="ARBA00022840"/>
    </source>
</evidence>
<dbReference type="InterPro" id="IPR004473">
    <property type="entry name" value="Restrct_endonuc_typeI_HsdR"/>
</dbReference>
<dbReference type="RefSeq" id="WP_183345138.1">
    <property type="nucleotide sequence ID" value="NZ_JACHNU010000008.1"/>
</dbReference>
<keyword evidence="4" id="KW-0540">Nuclease</keyword>
<keyword evidence="8 11" id="KW-0378">Hydrolase</keyword>
<dbReference type="Gene3D" id="3.40.50.300">
    <property type="entry name" value="P-loop containing nucleotide triphosphate hydrolases"/>
    <property type="match status" value="2"/>
</dbReference>
<dbReference type="InterPro" id="IPR021810">
    <property type="entry name" value="T1RH-like_C"/>
</dbReference>
<dbReference type="Pfam" id="PF18766">
    <property type="entry name" value="SWI2_SNF2"/>
    <property type="match status" value="1"/>
</dbReference>
<dbReference type="SMART" id="SM00487">
    <property type="entry name" value="DEXDc"/>
    <property type="match status" value="1"/>
</dbReference>
<dbReference type="PANTHER" id="PTHR30195">
    <property type="entry name" value="TYPE I SITE-SPECIFIC DEOXYRIBONUCLEASE PROTEIN SUBUNIT M AND R"/>
    <property type="match status" value="1"/>
</dbReference>
<dbReference type="InterPro" id="IPR007409">
    <property type="entry name" value="Restrct_endonuc_type1_HsdR_N"/>
</dbReference>
<keyword evidence="14" id="KW-1185">Reference proteome</keyword>
<evidence type="ECO:0000256" key="1">
    <source>
        <dbReference type="ARBA" id="ARBA00000851"/>
    </source>
</evidence>
<dbReference type="EMBL" id="JACHNU010000008">
    <property type="protein sequence ID" value="MBB4664794.1"/>
    <property type="molecule type" value="Genomic_DNA"/>
</dbReference>
<dbReference type="Pfam" id="PF04313">
    <property type="entry name" value="HSDR_N"/>
    <property type="match status" value="1"/>
</dbReference>
<dbReference type="Gene3D" id="3.90.1570.50">
    <property type="match status" value="1"/>
</dbReference>
<keyword evidence="10 11" id="KW-0238">DNA-binding</keyword>
<evidence type="ECO:0000256" key="8">
    <source>
        <dbReference type="ARBA" id="ARBA00022801"/>
    </source>
</evidence>
<name>A0A840ILB3_9ACTN</name>
<dbReference type="EC" id="3.1.21.3" evidence="11"/>
<dbReference type="SUPFAM" id="SSF52540">
    <property type="entry name" value="P-loop containing nucleoside triphosphate hydrolases"/>
    <property type="match status" value="2"/>
</dbReference>
<evidence type="ECO:0000256" key="5">
    <source>
        <dbReference type="ARBA" id="ARBA00022741"/>
    </source>
</evidence>
<dbReference type="CDD" id="cd18800">
    <property type="entry name" value="SF2_C_EcoR124I-like"/>
    <property type="match status" value="1"/>
</dbReference>
<evidence type="ECO:0000256" key="11">
    <source>
        <dbReference type="RuleBase" id="RU364115"/>
    </source>
</evidence>
<keyword evidence="7" id="KW-0255">Endonuclease</keyword>
<evidence type="ECO:0000256" key="4">
    <source>
        <dbReference type="ARBA" id="ARBA00022722"/>
    </source>
</evidence>
<evidence type="ECO:0000256" key="3">
    <source>
        <dbReference type="ARBA" id="ARBA00011296"/>
    </source>
</evidence>
<dbReference type="Pfam" id="PF11867">
    <property type="entry name" value="T1RH-like_C"/>
    <property type="match status" value="1"/>
</dbReference>
<dbReference type="CDD" id="cd18030">
    <property type="entry name" value="DEXHc_RE_I_HsdR"/>
    <property type="match status" value="1"/>
</dbReference>
<gene>
    <name evidence="13" type="ORF">BDZ31_004409</name>
</gene>
<evidence type="ECO:0000256" key="2">
    <source>
        <dbReference type="ARBA" id="ARBA00008598"/>
    </source>
</evidence>
<evidence type="ECO:0000259" key="12">
    <source>
        <dbReference type="PROSITE" id="PS51192"/>
    </source>
</evidence>
<evidence type="ECO:0000313" key="13">
    <source>
        <dbReference type="EMBL" id="MBB4664794.1"/>
    </source>
</evidence>
<keyword evidence="6 11" id="KW-0680">Restriction system</keyword>
<protein>
    <recommendedName>
        <fullName evidence="11">Type I restriction enzyme endonuclease subunit</fullName>
        <shortName evidence="11">R protein</shortName>
        <ecNumber evidence="11">3.1.21.3</ecNumber>
    </recommendedName>
</protein>
<dbReference type="GO" id="GO:0009035">
    <property type="term" value="F:type I site-specific deoxyribonuclease activity"/>
    <property type="evidence" value="ECO:0007669"/>
    <property type="project" value="UniProtKB-EC"/>
</dbReference>
<comment type="function">
    <text evidence="11">Subunit R is required for both nuclease and ATPase activities, but not for modification.</text>
</comment>
<dbReference type="NCBIfam" id="TIGR00348">
    <property type="entry name" value="hsdR"/>
    <property type="match status" value="1"/>
</dbReference>
<evidence type="ECO:0000313" key="14">
    <source>
        <dbReference type="Proteomes" id="UP000585272"/>
    </source>
</evidence>
<dbReference type="InterPro" id="IPR040980">
    <property type="entry name" value="SWI2_SNF2"/>
</dbReference>
<evidence type="ECO:0000256" key="10">
    <source>
        <dbReference type="ARBA" id="ARBA00023125"/>
    </source>
</evidence>
<dbReference type="InterPro" id="IPR014001">
    <property type="entry name" value="Helicase_ATP-bd"/>
</dbReference>
<comment type="similarity">
    <text evidence="2 11">Belongs to the HsdR family.</text>
</comment>
<dbReference type="CDD" id="cd22332">
    <property type="entry name" value="HsdR_N"/>
    <property type="match status" value="1"/>
</dbReference>
<reference evidence="13 14" key="1">
    <citation type="submission" date="2020-08" db="EMBL/GenBank/DDBJ databases">
        <title>Genomic Encyclopedia of Archaeal and Bacterial Type Strains, Phase II (KMG-II): from individual species to whole genera.</title>
        <authorList>
            <person name="Goeker M."/>
        </authorList>
    </citation>
    <scope>NUCLEOTIDE SEQUENCE [LARGE SCALE GENOMIC DNA]</scope>
    <source>
        <strain evidence="13 14">DSM 23288</strain>
    </source>
</reference>
<comment type="catalytic activity">
    <reaction evidence="1 11">
        <text>Endonucleolytic cleavage of DNA to give random double-stranded fragments with terminal 5'-phosphates, ATP is simultaneously hydrolyzed.</text>
        <dbReference type="EC" id="3.1.21.3"/>
    </reaction>
</comment>
<keyword evidence="9 11" id="KW-0067">ATP-binding</keyword>
<keyword evidence="5 11" id="KW-0547">Nucleotide-binding</keyword>
<sequence length="1032" mass="115766">MKGKVSEDAYAEKPALEWLQETGWGYQHGSELIAAPDAPERQLDSDVVLRATLERAVARLNPELPAEAARRVIDLTMTSEHPALIVDHKRFHDMLLSGVHVTWIDEQDGERSTRAKLVDWETPSNNEFTAVNQLTIVQGGHNRRPDVLLYVNGLPLGQLELKNPALNEDGPTKAVNQVHHYSKTIPGLYRYVEVIGVSDLLHARVGTVTTPAEHFAEWKSMDPEESRQRSQLEILIRGVFSPAGLLDLIRNFVLFESSGVKTWKVMAKYHQVDAVNRAVAATAEAMADKSRRAGVVWHTQGAGKSYSMVFYVTKLRRDRRFANPTIVCVTDTNDLDNQLSETFSRQEHLRSAVDQAESINGKRDPNSLYKLLDVPANGIVFTTIQKFGRREREEGPMPVISSRENVIVVADEAHRSQYRTLAQNITRALPNATRIGFTGTPIERADRSTVNVFGDYISVYRMAQAQEDGATVPIYYESRQVPVAANREEMERVQAILDQETDEAQTEATSEFARMDAIIGAPDRIDRVVDDLVAHFEDRCRTLPGKAMLVAYSRRTACEYALRLRERLGDEAVDAVMNASATDESPISDFRKSKQQLKALEKRFKDPESPLRVIVVKNMWLTGFDAPVLHTLYIDKPMRDHGLLQAIARVNRVFEAKPGGLVVDYIGIGDDLRAGLKAYAQGDVDDVVIPLDVARRHLVEKHEVMCDLLHGIAFRAAEDASHAECATTLALTTQESVARFVLDDDGSRRFLDEQAQYAKWFALVSPNEPSTEQRYDHDFFATVAKYLRLARTDGSDGGSGASPEARRAVEQFFSDGLSGGEIIDFFAMAGEERPEISVLSDEFLDDLGAKVRRPELQIALLKKLLAGQIRARLSTNRTQHKRFSDELGALLSRYNEQQLTSAEVIKGMVDLAKSIRSQTLRNDALGLSREETAFYDAIVSAGDDWVDDPRLKDLARSIVEQVRRELAVDWTERANLEAKVRASIKRLLRRHRFAVPERNGGIDGIAERVFQQAKVLYRRYPEIDGELADGML</sequence>
<organism evidence="13 14">
    <name type="scientific">Conexibacter arvalis</name>
    <dbReference type="NCBI Taxonomy" id="912552"/>
    <lineage>
        <taxon>Bacteria</taxon>
        <taxon>Bacillati</taxon>
        <taxon>Actinomycetota</taxon>
        <taxon>Thermoleophilia</taxon>
        <taxon>Solirubrobacterales</taxon>
        <taxon>Conexibacteraceae</taxon>
        <taxon>Conexibacter</taxon>
    </lineage>
</organism>
<accession>A0A840ILB3</accession>
<dbReference type="GO" id="GO:0005524">
    <property type="term" value="F:ATP binding"/>
    <property type="evidence" value="ECO:0007669"/>
    <property type="project" value="UniProtKB-KW"/>
</dbReference>
<dbReference type="AlphaFoldDB" id="A0A840ILB3"/>
<evidence type="ECO:0000256" key="6">
    <source>
        <dbReference type="ARBA" id="ARBA00022747"/>
    </source>
</evidence>
<dbReference type="InterPro" id="IPR051268">
    <property type="entry name" value="Type-I_R_enzyme_R_subunit"/>
</dbReference>
<dbReference type="Proteomes" id="UP000585272">
    <property type="component" value="Unassembled WGS sequence"/>
</dbReference>
<comment type="caution">
    <text evidence="13">The sequence shown here is derived from an EMBL/GenBank/DDBJ whole genome shotgun (WGS) entry which is preliminary data.</text>
</comment>
<comment type="subunit">
    <text evidence="3 11">The type I restriction/modification system is composed of three polypeptides R, M and S.</text>
</comment>
<dbReference type="InterPro" id="IPR027417">
    <property type="entry name" value="P-loop_NTPase"/>
</dbReference>
<dbReference type="GO" id="GO:0009307">
    <property type="term" value="P:DNA restriction-modification system"/>
    <property type="evidence" value="ECO:0007669"/>
    <property type="project" value="UniProtKB-KW"/>
</dbReference>